<dbReference type="EMBL" id="PIPP01000001">
    <property type="protein sequence ID" value="RUO38524.1"/>
    <property type="molecule type" value="Genomic_DNA"/>
</dbReference>
<dbReference type="InterPro" id="IPR027417">
    <property type="entry name" value="P-loop_NTPase"/>
</dbReference>
<reference evidence="4" key="1">
    <citation type="journal article" date="2018" name="Front. Microbiol.">
        <title>Genome-Based Analysis Reveals the Taxonomy and Diversity of the Family Idiomarinaceae.</title>
        <authorList>
            <person name="Liu Y."/>
            <person name="Lai Q."/>
            <person name="Shao Z."/>
        </authorList>
    </citation>
    <scope>NUCLEOTIDE SEQUENCE [LARGE SCALE GENOMIC DNA]</scope>
    <source>
        <strain evidence="4">AIS</strain>
    </source>
</reference>
<dbReference type="Gene3D" id="3.40.50.300">
    <property type="entry name" value="P-loop containing nucleotide triphosphate hydrolases"/>
    <property type="match status" value="1"/>
</dbReference>
<dbReference type="Proteomes" id="UP000286934">
    <property type="component" value="Unassembled WGS sequence"/>
</dbReference>
<dbReference type="InterPro" id="IPR017788">
    <property type="entry name" value="Hda"/>
</dbReference>
<dbReference type="PANTHER" id="PTHR30050:SF5">
    <property type="entry name" value="DNAA REGULATORY INACTIVATOR HDA"/>
    <property type="match status" value="1"/>
</dbReference>
<dbReference type="OrthoDB" id="9784878at2"/>
<dbReference type="InterPro" id="IPR055199">
    <property type="entry name" value="Hda_lid"/>
</dbReference>
<dbReference type="Pfam" id="PF00308">
    <property type="entry name" value="Bac_DnaA"/>
    <property type="match status" value="1"/>
</dbReference>
<name>A0A432WXL5_9GAMM</name>
<dbReference type="PANTHER" id="PTHR30050">
    <property type="entry name" value="CHROMOSOMAL REPLICATION INITIATOR PROTEIN DNAA"/>
    <property type="match status" value="1"/>
</dbReference>
<gene>
    <name evidence="3" type="primary">hda</name>
    <name evidence="3" type="ORF">CWE13_02460</name>
</gene>
<evidence type="ECO:0000259" key="1">
    <source>
        <dbReference type="Pfam" id="PF00308"/>
    </source>
</evidence>
<dbReference type="CDD" id="cd00009">
    <property type="entry name" value="AAA"/>
    <property type="match status" value="1"/>
</dbReference>
<dbReference type="AlphaFoldDB" id="A0A432WXL5"/>
<dbReference type="Gene3D" id="1.10.8.60">
    <property type="match status" value="1"/>
</dbReference>
<feature type="domain" description="Hda lid" evidence="2">
    <location>
        <begin position="175"/>
        <end position="239"/>
    </location>
</feature>
<evidence type="ECO:0000313" key="4">
    <source>
        <dbReference type="Proteomes" id="UP000286934"/>
    </source>
</evidence>
<keyword evidence="4" id="KW-1185">Reference proteome</keyword>
<dbReference type="InterPro" id="IPR013317">
    <property type="entry name" value="DnaA_dom"/>
</dbReference>
<dbReference type="SUPFAM" id="SSF52540">
    <property type="entry name" value="P-loop containing nucleoside triphosphate hydrolases"/>
    <property type="match status" value="1"/>
</dbReference>
<accession>A0A432WXL5</accession>
<protein>
    <submittedName>
        <fullName evidence="3">DnaA regulatory inactivator Hda</fullName>
    </submittedName>
</protein>
<comment type="caution">
    <text evidence="3">The sequence shown here is derived from an EMBL/GenBank/DDBJ whole genome shotgun (WGS) entry which is preliminary data.</text>
</comment>
<dbReference type="RefSeq" id="WP_126805742.1">
    <property type="nucleotide sequence ID" value="NZ_PIPP01000001.1"/>
</dbReference>
<sequence>MAALMLHEQQLPLPVQLPDHAQFSNFVLGDNAQAHAHLARLPEATWQPQDQFTLLFGGSGRGKTHLLCALCEAFADAGRSSIYLPLSELANPQAVAALNGIESYDVIALDDIHAVIAIPEWANALFALFNRVTDKRDSYLVCTSLQSTARLPIALPDLRSRLQLAVSFHLKTLSDSEKVQAMQQHAKARGLELAADVGEYMMHRLSRDMHQLMSVLDELDKASMARQRRLTLPFIKQVLEF</sequence>
<feature type="domain" description="Chromosomal replication initiator protein DnaA ATPAse" evidence="1">
    <location>
        <begin position="21"/>
        <end position="164"/>
    </location>
</feature>
<proteinExistence type="predicted"/>
<evidence type="ECO:0000313" key="3">
    <source>
        <dbReference type="EMBL" id="RUO38524.1"/>
    </source>
</evidence>
<dbReference type="Pfam" id="PF22688">
    <property type="entry name" value="Hda_lid"/>
    <property type="match status" value="1"/>
</dbReference>
<dbReference type="NCBIfam" id="TIGR03420">
    <property type="entry name" value="DnaA_homol_Hda"/>
    <property type="match status" value="1"/>
</dbReference>
<dbReference type="GO" id="GO:0006270">
    <property type="term" value="P:DNA replication initiation"/>
    <property type="evidence" value="ECO:0007669"/>
    <property type="project" value="TreeGrafter"/>
</dbReference>
<organism evidence="3 4">
    <name type="scientific">Aliidiomarina shirensis</name>
    <dbReference type="NCBI Taxonomy" id="1048642"/>
    <lineage>
        <taxon>Bacteria</taxon>
        <taxon>Pseudomonadati</taxon>
        <taxon>Pseudomonadota</taxon>
        <taxon>Gammaproteobacteria</taxon>
        <taxon>Alteromonadales</taxon>
        <taxon>Idiomarinaceae</taxon>
        <taxon>Aliidiomarina</taxon>
    </lineage>
</organism>
<dbReference type="GO" id="GO:0032297">
    <property type="term" value="P:negative regulation of DNA-templated DNA replication initiation"/>
    <property type="evidence" value="ECO:0007669"/>
    <property type="project" value="InterPro"/>
</dbReference>
<evidence type="ECO:0000259" key="2">
    <source>
        <dbReference type="Pfam" id="PF22688"/>
    </source>
</evidence>